<proteinExistence type="predicted"/>
<dbReference type="InterPro" id="IPR056906">
    <property type="entry name" value="ORF2/G2P_dom"/>
</dbReference>
<evidence type="ECO:0000313" key="2">
    <source>
        <dbReference type="EMBL" id="GAA6410624.1"/>
    </source>
</evidence>
<reference evidence="2 3" key="1">
    <citation type="submission" date="2024-04" db="EMBL/GenBank/DDBJ databases">
        <title>Defined microbial consortia suppress multidrug-resistant proinflammatory Enterobacteriaceae via ecological control.</title>
        <authorList>
            <person name="Furuichi M."/>
            <person name="Kawaguchi T."/>
            <person name="Pust M."/>
            <person name="Yasuma K."/>
            <person name="Plichta D."/>
            <person name="Hasegawa N."/>
            <person name="Ohya T."/>
            <person name="Bhattarai S."/>
            <person name="Sasajima S."/>
            <person name="Aoto Y."/>
            <person name="Tuganbaev T."/>
            <person name="Yaginuma M."/>
            <person name="Ueda M."/>
            <person name="Okahashi N."/>
            <person name="Amafuji K."/>
            <person name="Kiridooshi Y."/>
            <person name="Sugita K."/>
            <person name="Strazar M."/>
            <person name="Skelly A."/>
            <person name="Suda W."/>
            <person name="Hattori M."/>
            <person name="Nakamoto N."/>
            <person name="Caballero S."/>
            <person name="Norman J."/>
            <person name="Olle B."/>
            <person name="Tanoue T."/>
            <person name="Arita M."/>
            <person name="Bucci V."/>
            <person name="Atarashi K."/>
            <person name="Xavier R."/>
            <person name="Honda K."/>
        </authorList>
    </citation>
    <scope>NUCLEOTIDE SEQUENCE [LARGE SCALE GENOMIC DNA]</scope>
    <source>
        <strain evidence="3">k04-0078-D8-1</strain>
    </source>
</reference>
<name>A0ABQ0BGN1_9FIRM</name>
<evidence type="ECO:0000313" key="3">
    <source>
        <dbReference type="Proteomes" id="UP001600943"/>
    </source>
</evidence>
<gene>
    <name evidence="2" type="ORF">K040078D81_47410</name>
</gene>
<dbReference type="Pfam" id="PF23343">
    <property type="entry name" value="REP_ORF2-G2P"/>
    <property type="match status" value="1"/>
</dbReference>
<dbReference type="Proteomes" id="UP001600943">
    <property type="component" value="Unassembled WGS sequence"/>
</dbReference>
<feature type="domain" description="Replication-associated protein ORF2/G2P" evidence="1">
    <location>
        <begin position="67"/>
        <end position="168"/>
    </location>
</feature>
<keyword evidence="3" id="KW-1185">Reference proteome</keyword>
<evidence type="ECO:0000259" key="1">
    <source>
        <dbReference type="Pfam" id="PF23343"/>
    </source>
</evidence>
<sequence length="239" mass="28355">MPYMKMTCRAGRTKEVAKYYTYWQQPKGRKRQPKRNKTSERQRKINDRHLEKKLTRILNANFDKDSWYLTFSYHKELRPDGDGLKKHRKKLLDDLRKIYKAEGKPFKYVETAEVGNRGGTHIHMVVNSIDIRKIKDLWKYGWVGAKPLDDSGQYRKLAGYFIKYSQKTKGTDGQIQKKAYNCSRNLIRPKPTTKKMKGNKFSREIKVPEGWYLDKDSLREGFTEDGYEFLYYTLIKEGG</sequence>
<accession>A0ABQ0BGN1</accession>
<dbReference type="EMBL" id="BAABYW010000001">
    <property type="protein sequence ID" value="GAA6410624.1"/>
    <property type="molecule type" value="Genomic_DNA"/>
</dbReference>
<dbReference type="RefSeq" id="WP_244807231.1">
    <property type="nucleotide sequence ID" value="NZ_BAABYW010000001.1"/>
</dbReference>
<comment type="caution">
    <text evidence="2">The sequence shown here is derived from an EMBL/GenBank/DDBJ whole genome shotgun (WGS) entry which is preliminary data.</text>
</comment>
<organism evidence="2 3">
    <name type="scientific">Blautia hominis</name>
    <dbReference type="NCBI Taxonomy" id="2025493"/>
    <lineage>
        <taxon>Bacteria</taxon>
        <taxon>Bacillati</taxon>
        <taxon>Bacillota</taxon>
        <taxon>Clostridia</taxon>
        <taxon>Lachnospirales</taxon>
        <taxon>Lachnospiraceae</taxon>
        <taxon>Blautia</taxon>
    </lineage>
</organism>
<protein>
    <recommendedName>
        <fullName evidence="1">Replication-associated protein ORF2/G2P domain-containing protein</fullName>
    </recommendedName>
</protein>